<feature type="region of interest" description="Disordered" evidence="1">
    <location>
        <begin position="46"/>
        <end position="71"/>
    </location>
</feature>
<keyword evidence="3" id="KW-1185">Reference proteome</keyword>
<accession>A0A8J7KZJ0</accession>
<proteinExistence type="predicted"/>
<organism evidence="2 3">
    <name type="scientific">Longispora fulva</name>
    <dbReference type="NCBI Taxonomy" id="619741"/>
    <lineage>
        <taxon>Bacteria</taxon>
        <taxon>Bacillati</taxon>
        <taxon>Actinomycetota</taxon>
        <taxon>Actinomycetes</taxon>
        <taxon>Micromonosporales</taxon>
        <taxon>Micromonosporaceae</taxon>
        <taxon>Longispora</taxon>
    </lineage>
</organism>
<evidence type="ECO:0000313" key="3">
    <source>
        <dbReference type="Proteomes" id="UP000622552"/>
    </source>
</evidence>
<comment type="caution">
    <text evidence="2">The sequence shown here is derived from an EMBL/GenBank/DDBJ whole genome shotgun (WGS) entry which is preliminary data.</text>
</comment>
<protein>
    <submittedName>
        <fullName evidence="2">Uncharacterized protein</fullName>
    </submittedName>
</protein>
<gene>
    <name evidence="2" type="ORF">IW245_007331</name>
</gene>
<reference evidence="2" key="1">
    <citation type="submission" date="2020-11" db="EMBL/GenBank/DDBJ databases">
        <title>Sequencing the genomes of 1000 actinobacteria strains.</title>
        <authorList>
            <person name="Klenk H.-P."/>
        </authorList>
    </citation>
    <scope>NUCLEOTIDE SEQUENCE</scope>
    <source>
        <strain evidence="2">DSM 45356</strain>
    </source>
</reference>
<evidence type="ECO:0000313" key="2">
    <source>
        <dbReference type="EMBL" id="MBG6141137.1"/>
    </source>
</evidence>
<evidence type="ECO:0000256" key="1">
    <source>
        <dbReference type="SAM" id="MobiDB-lite"/>
    </source>
</evidence>
<name>A0A8J7KZJ0_9ACTN</name>
<sequence>MRWCVIRHPERPELGAAVIAECSLSLYEPLGWARVSDWSRDRDALRLADHPAPAPPAPPSRAAGRTPKEVK</sequence>
<dbReference type="Proteomes" id="UP000622552">
    <property type="component" value="Unassembled WGS sequence"/>
</dbReference>
<dbReference type="AlphaFoldDB" id="A0A8J7KZJ0"/>
<dbReference type="EMBL" id="JADOUF010000001">
    <property type="protein sequence ID" value="MBG6141137.1"/>
    <property type="molecule type" value="Genomic_DNA"/>
</dbReference>